<comment type="caution">
    <text evidence="10">The sequence shown here is derived from an EMBL/GenBank/DDBJ whole genome shotgun (WGS) entry which is preliminary data.</text>
</comment>
<comment type="subcellular location">
    <subcellularLocation>
        <location evidence="1 9">Mitochondrion inner membrane</location>
        <topology evidence="1 9">Multi-pass membrane protein</topology>
    </subcellularLocation>
</comment>
<evidence type="ECO:0000256" key="4">
    <source>
        <dbReference type="ARBA" id="ARBA00022692"/>
    </source>
</evidence>
<protein>
    <recommendedName>
        <fullName evidence="9">Mitochondrial pyruvate carrier</fullName>
    </recommendedName>
</protein>
<sequence length="106" mass="12369">MTLFKRLMQQLKSKEFRSYLMSTHFWGPVCNWSFPVAAIADTQKHHSIISGKMTLALAIYSLCFMRFALRVQPRNLLLFACHIINECAQVTQGSRFIYHNYIKATH</sequence>
<dbReference type="STRING" id="7102.A0A2A4IRF8"/>
<dbReference type="PANTHER" id="PTHR14154">
    <property type="entry name" value="UPF0041 BRAIN PROTEIN 44-RELATED"/>
    <property type="match status" value="1"/>
</dbReference>
<proteinExistence type="inferred from homology"/>
<dbReference type="GO" id="GO:0005743">
    <property type="term" value="C:mitochondrial inner membrane"/>
    <property type="evidence" value="ECO:0007669"/>
    <property type="project" value="UniProtKB-SubCell"/>
</dbReference>
<keyword evidence="3 9" id="KW-0813">Transport</keyword>
<organism evidence="10">
    <name type="scientific">Heliothis virescens</name>
    <name type="common">Tobacco budworm moth</name>
    <dbReference type="NCBI Taxonomy" id="7102"/>
    <lineage>
        <taxon>Eukaryota</taxon>
        <taxon>Metazoa</taxon>
        <taxon>Ecdysozoa</taxon>
        <taxon>Arthropoda</taxon>
        <taxon>Hexapoda</taxon>
        <taxon>Insecta</taxon>
        <taxon>Pterygota</taxon>
        <taxon>Neoptera</taxon>
        <taxon>Endopterygota</taxon>
        <taxon>Lepidoptera</taxon>
        <taxon>Glossata</taxon>
        <taxon>Ditrysia</taxon>
        <taxon>Noctuoidea</taxon>
        <taxon>Noctuidae</taxon>
        <taxon>Heliothinae</taxon>
        <taxon>Heliothis</taxon>
    </lineage>
</organism>
<evidence type="ECO:0000313" key="10">
    <source>
        <dbReference type="EMBL" id="PCG62587.1"/>
    </source>
</evidence>
<evidence type="ECO:0000256" key="9">
    <source>
        <dbReference type="RuleBase" id="RU363100"/>
    </source>
</evidence>
<keyword evidence="4" id="KW-0812">Transmembrane</keyword>
<name>A0A2A4IRF8_HELVI</name>
<gene>
    <name evidence="10" type="ORF">B5V51_14122</name>
</gene>
<accession>A0A2A4IRF8</accession>
<keyword evidence="5 9" id="KW-0999">Mitochondrion inner membrane</keyword>
<comment type="function">
    <text evidence="9">Mediates the uptake of pyruvate into mitochondria.</text>
</comment>
<dbReference type="EMBL" id="NWSH01008362">
    <property type="protein sequence ID" value="PCG62587.1"/>
    <property type="molecule type" value="Genomic_DNA"/>
</dbReference>
<evidence type="ECO:0000256" key="2">
    <source>
        <dbReference type="ARBA" id="ARBA00006416"/>
    </source>
</evidence>
<dbReference type="InterPro" id="IPR005336">
    <property type="entry name" value="MPC"/>
</dbReference>
<keyword evidence="7 9" id="KW-0496">Mitochondrion</keyword>
<evidence type="ECO:0000256" key="8">
    <source>
        <dbReference type="ARBA" id="ARBA00023136"/>
    </source>
</evidence>
<dbReference type="GO" id="GO:0006850">
    <property type="term" value="P:pyruvate import into mitochondria"/>
    <property type="evidence" value="ECO:0007669"/>
    <property type="project" value="InterPro"/>
</dbReference>
<keyword evidence="6" id="KW-1133">Transmembrane helix</keyword>
<dbReference type="EMBL" id="NWSH01008362">
    <property type="protein sequence ID" value="PCG62586.1"/>
    <property type="molecule type" value="Genomic_DNA"/>
</dbReference>
<evidence type="ECO:0000256" key="7">
    <source>
        <dbReference type="ARBA" id="ARBA00023128"/>
    </source>
</evidence>
<evidence type="ECO:0000256" key="1">
    <source>
        <dbReference type="ARBA" id="ARBA00004448"/>
    </source>
</evidence>
<dbReference type="Pfam" id="PF03650">
    <property type="entry name" value="MPC"/>
    <property type="match status" value="1"/>
</dbReference>
<evidence type="ECO:0000256" key="3">
    <source>
        <dbReference type="ARBA" id="ARBA00022448"/>
    </source>
</evidence>
<evidence type="ECO:0000256" key="5">
    <source>
        <dbReference type="ARBA" id="ARBA00022792"/>
    </source>
</evidence>
<keyword evidence="8" id="KW-0472">Membrane</keyword>
<dbReference type="AlphaFoldDB" id="A0A2A4IRF8"/>
<comment type="similarity">
    <text evidence="2 9">Belongs to the mitochondrial pyruvate carrier (MPC) (TC 2.A.105) family.</text>
</comment>
<reference evidence="10" key="1">
    <citation type="submission" date="2017-09" db="EMBL/GenBank/DDBJ databases">
        <title>Contemporary evolution of a Lepidopteran species, Heliothis virescens, in response to modern agricultural practices.</title>
        <authorList>
            <person name="Fritz M.L."/>
            <person name="Deyonke A.M."/>
            <person name="Papanicolaou A."/>
            <person name="Micinski S."/>
            <person name="Westbrook J."/>
            <person name="Gould F."/>
        </authorList>
    </citation>
    <scope>NUCLEOTIDE SEQUENCE [LARGE SCALE GENOMIC DNA]</scope>
    <source>
        <strain evidence="10">HvINT-</strain>
        <tissue evidence="10">Whole body</tissue>
    </source>
</reference>
<evidence type="ECO:0000256" key="6">
    <source>
        <dbReference type="ARBA" id="ARBA00022989"/>
    </source>
</evidence>